<dbReference type="Pfam" id="PF17921">
    <property type="entry name" value="Integrase_H2C2"/>
    <property type="match status" value="1"/>
</dbReference>
<dbReference type="AlphaFoldDB" id="A0A913Y6B6"/>
<dbReference type="OrthoDB" id="5951220at2759"/>
<evidence type="ECO:0000256" key="1">
    <source>
        <dbReference type="SAM" id="MobiDB-lite"/>
    </source>
</evidence>
<dbReference type="KEGG" id="epa:110252555"/>
<dbReference type="InterPro" id="IPR041588">
    <property type="entry name" value="Integrase_H2C2"/>
</dbReference>
<dbReference type="RefSeq" id="XP_020915037.1">
    <property type="nucleotide sequence ID" value="XM_021059378.1"/>
</dbReference>
<reference evidence="3" key="1">
    <citation type="submission" date="2022-11" db="UniProtKB">
        <authorList>
            <consortium name="EnsemblMetazoa"/>
        </authorList>
    </citation>
    <scope>IDENTIFICATION</scope>
</reference>
<dbReference type="PANTHER" id="PTHR37984">
    <property type="entry name" value="PROTEIN CBG26694"/>
    <property type="match status" value="1"/>
</dbReference>
<dbReference type="PANTHER" id="PTHR37984:SF11">
    <property type="entry name" value="INTEGRASE CATALYTIC DOMAIN-CONTAINING PROTEIN"/>
    <property type="match status" value="1"/>
</dbReference>
<dbReference type="OMA" id="WNELAMD"/>
<dbReference type="FunFam" id="1.10.340.70:FF:000003">
    <property type="entry name" value="Protein CBG25708"/>
    <property type="match status" value="1"/>
</dbReference>
<dbReference type="EnsemblMetazoa" id="XM_021059378.1">
    <property type="protein sequence ID" value="XP_020915037.1"/>
    <property type="gene ID" value="LOC110252555"/>
</dbReference>
<accession>A0A913Y6B6</accession>
<dbReference type="Gene3D" id="1.10.340.70">
    <property type="match status" value="1"/>
</dbReference>
<name>A0A913Y6B6_EXADI</name>
<dbReference type="Proteomes" id="UP000887567">
    <property type="component" value="Unplaced"/>
</dbReference>
<evidence type="ECO:0000313" key="3">
    <source>
        <dbReference type="EnsemblMetazoa" id="XP_020915037.1"/>
    </source>
</evidence>
<evidence type="ECO:0000313" key="4">
    <source>
        <dbReference type="Proteomes" id="UP000887567"/>
    </source>
</evidence>
<feature type="domain" description="Integrase zinc-binding" evidence="2">
    <location>
        <begin position="115"/>
        <end position="168"/>
    </location>
</feature>
<proteinExistence type="predicted"/>
<organism evidence="3 4">
    <name type="scientific">Exaiptasia diaphana</name>
    <name type="common">Tropical sea anemone</name>
    <name type="synonym">Aiptasia pulchella</name>
    <dbReference type="NCBI Taxonomy" id="2652724"/>
    <lineage>
        <taxon>Eukaryota</taxon>
        <taxon>Metazoa</taxon>
        <taxon>Cnidaria</taxon>
        <taxon>Anthozoa</taxon>
        <taxon>Hexacorallia</taxon>
        <taxon>Actiniaria</taxon>
        <taxon>Aiptasiidae</taxon>
        <taxon>Exaiptasia</taxon>
    </lineage>
</organism>
<evidence type="ECO:0000259" key="2">
    <source>
        <dbReference type="Pfam" id="PF17921"/>
    </source>
</evidence>
<protein>
    <recommendedName>
        <fullName evidence="2">Integrase zinc-binding domain-containing protein</fullName>
    </recommendedName>
</protein>
<sequence>MDNEHADVDFELVYQPGKDEQDPLDFLSRHPLPSNEEEETEAIIKQVTEASHAIVLDKIREETAKDEQLQKLSERMIKGDWARHRKDPDITPYFHIRQELYEVDGIILRDNKIVVPATLQRKVVKTAHRLGHLGITKTKQMLREKYWFPTMNNLVEQIIGQCFECQVTVKSHREEPIKSRTIPREPWETIAIDFGGPYPDGHY</sequence>
<dbReference type="GeneID" id="110252555"/>
<feature type="region of interest" description="Disordered" evidence="1">
    <location>
        <begin position="1"/>
        <end position="38"/>
    </location>
</feature>
<keyword evidence="4" id="KW-1185">Reference proteome</keyword>
<dbReference type="InterPro" id="IPR050951">
    <property type="entry name" value="Retrovirus_Pol_polyprotein"/>
</dbReference>